<dbReference type="RefSeq" id="WP_345865926.1">
    <property type="nucleotide sequence ID" value="NZ_JBDIMF010000007.1"/>
</dbReference>
<dbReference type="PANTHER" id="PTHR43364:SF1">
    <property type="entry name" value="OXIDOREDUCTASE YDHF"/>
    <property type="match status" value="1"/>
</dbReference>
<protein>
    <submittedName>
        <fullName evidence="2">Aldo/keto reductase</fullName>
    </submittedName>
</protein>
<dbReference type="InterPro" id="IPR023210">
    <property type="entry name" value="NADP_OxRdtase_dom"/>
</dbReference>
<sequence length="302" mass="32346">MSENDHKPEMRSLGKSGLLVSPIAWGMWRFAGVSPTEGRTLIEAAFDAGINLFDTADIYGFDGAGGFGDAESLLGEVFAATPGLRGRMVLATKGGITPPVPYDSSARYLEDALDASLRRMRTDRVELYQIHRPDILTHPQEVARTLEKMLASGKVGAIGVSNYTVAQITALASFLTVPLATVQPEFSPLELEPITSGLVDLAMARDITVLAWSPLGGGRIAEPGTAQERAAAHALDVKAEAAGVSRATAAYSWIMAHPARVIPIVGTQNATRIAELADVHSVRWSRQEWYDVLVAARGEKLP</sequence>
<evidence type="ECO:0000259" key="1">
    <source>
        <dbReference type="Pfam" id="PF00248"/>
    </source>
</evidence>
<keyword evidence="3" id="KW-1185">Reference proteome</keyword>
<feature type="domain" description="NADP-dependent oxidoreductase" evidence="1">
    <location>
        <begin position="22"/>
        <end position="289"/>
    </location>
</feature>
<dbReference type="Pfam" id="PF00248">
    <property type="entry name" value="Aldo_ket_red"/>
    <property type="match status" value="1"/>
</dbReference>
<dbReference type="SUPFAM" id="SSF51430">
    <property type="entry name" value="NAD(P)-linked oxidoreductase"/>
    <property type="match status" value="1"/>
</dbReference>
<accession>A0ABU9XVT5</accession>
<reference evidence="2 3" key="1">
    <citation type="submission" date="2024-05" db="EMBL/GenBank/DDBJ databases">
        <authorList>
            <person name="Liu Q."/>
            <person name="Xin Y.-H."/>
        </authorList>
    </citation>
    <scope>NUCLEOTIDE SEQUENCE [LARGE SCALE GENOMIC DNA]</scope>
    <source>
        <strain evidence="2 3">CGMCC 1.15349</strain>
    </source>
</reference>
<name>A0ABU9XVT5_9SPHN</name>
<organism evidence="2 3">
    <name type="scientific">Sphingomonas qilianensis</name>
    <dbReference type="NCBI Taxonomy" id="1736690"/>
    <lineage>
        <taxon>Bacteria</taxon>
        <taxon>Pseudomonadati</taxon>
        <taxon>Pseudomonadota</taxon>
        <taxon>Alphaproteobacteria</taxon>
        <taxon>Sphingomonadales</taxon>
        <taxon>Sphingomonadaceae</taxon>
        <taxon>Sphingomonas</taxon>
    </lineage>
</organism>
<dbReference type="PANTHER" id="PTHR43364">
    <property type="entry name" value="NADH-SPECIFIC METHYLGLYOXAL REDUCTASE-RELATED"/>
    <property type="match status" value="1"/>
</dbReference>
<dbReference type="EMBL" id="JBDIMF010000007">
    <property type="protein sequence ID" value="MEN2787677.1"/>
    <property type="molecule type" value="Genomic_DNA"/>
</dbReference>
<evidence type="ECO:0000313" key="2">
    <source>
        <dbReference type="EMBL" id="MEN2787677.1"/>
    </source>
</evidence>
<dbReference type="InterPro" id="IPR020471">
    <property type="entry name" value="AKR"/>
</dbReference>
<evidence type="ECO:0000313" key="3">
    <source>
        <dbReference type="Proteomes" id="UP001404104"/>
    </source>
</evidence>
<comment type="caution">
    <text evidence="2">The sequence shown here is derived from an EMBL/GenBank/DDBJ whole genome shotgun (WGS) entry which is preliminary data.</text>
</comment>
<dbReference type="InterPro" id="IPR050523">
    <property type="entry name" value="AKR_Detox_Biosynth"/>
</dbReference>
<dbReference type="Gene3D" id="3.20.20.100">
    <property type="entry name" value="NADP-dependent oxidoreductase domain"/>
    <property type="match status" value="1"/>
</dbReference>
<dbReference type="InterPro" id="IPR036812">
    <property type="entry name" value="NAD(P)_OxRdtase_dom_sf"/>
</dbReference>
<dbReference type="PRINTS" id="PR00069">
    <property type="entry name" value="ALDKETRDTASE"/>
</dbReference>
<proteinExistence type="predicted"/>
<gene>
    <name evidence="2" type="ORF">ABC969_14765</name>
</gene>
<dbReference type="Proteomes" id="UP001404104">
    <property type="component" value="Unassembled WGS sequence"/>
</dbReference>